<evidence type="ECO:0000256" key="4">
    <source>
        <dbReference type="ARBA" id="ARBA00040907"/>
    </source>
</evidence>
<feature type="active site" description="Tele-phosphohistidine intermediate" evidence="6">
    <location>
        <position position="19"/>
    </location>
</feature>
<feature type="binding site" evidence="7">
    <location>
        <begin position="18"/>
        <end position="25"/>
    </location>
    <ligand>
        <name>substrate</name>
    </ligand>
</feature>
<evidence type="ECO:0000256" key="7">
    <source>
        <dbReference type="PIRSR" id="PIRSR613078-2"/>
    </source>
</evidence>
<keyword evidence="2" id="KW-0378">Hydrolase</keyword>
<organism evidence="8 9">
    <name type="scientific">Orchesella cincta</name>
    <name type="common">Springtail</name>
    <name type="synonym">Podura cincta</name>
    <dbReference type="NCBI Taxonomy" id="48709"/>
    <lineage>
        <taxon>Eukaryota</taxon>
        <taxon>Metazoa</taxon>
        <taxon>Ecdysozoa</taxon>
        <taxon>Arthropoda</taxon>
        <taxon>Hexapoda</taxon>
        <taxon>Collembola</taxon>
        <taxon>Entomobryomorpha</taxon>
        <taxon>Entomobryoidea</taxon>
        <taxon>Orchesellidae</taxon>
        <taxon>Orchesellinae</taxon>
        <taxon>Orchesella</taxon>
    </lineage>
</organism>
<accession>A0A1D2NK30</accession>
<gene>
    <name evidence="8" type="ORF">Ocin01_01127</name>
</gene>
<dbReference type="OMA" id="FREQCYG"/>
<name>A0A1D2NK30_ORCCI</name>
<dbReference type="PANTHER" id="PTHR46517:SF1">
    <property type="entry name" value="FRUCTOSE-2,6-BISPHOSPHATASE TIGAR"/>
    <property type="match status" value="1"/>
</dbReference>
<evidence type="ECO:0000313" key="8">
    <source>
        <dbReference type="EMBL" id="ODN05579.1"/>
    </source>
</evidence>
<dbReference type="PROSITE" id="PS00175">
    <property type="entry name" value="PG_MUTASE"/>
    <property type="match status" value="1"/>
</dbReference>
<feature type="active site" description="Proton donor/acceptor" evidence="6">
    <location>
        <position position="96"/>
    </location>
</feature>
<dbReference type="OrthoDB" id="354304at2759"/>
<dbReference type="Gene3D" id="3.40.50.1240">
    <property type="entry name" value="Phosphoglycerate mutase-like"/>
    <property type="match status" value="1"/>
</dbReference>
<dbReference type="CDD" id="cd07067">
    <property type="entry name" value="HP_PGM_like"/>
    <property type="match status" value="1"/>
</dbReference>
<dbReference type="InterPro" id="IPR001345">
    <property type="entry name" value="PG/BPGM_mutase_AS"/>
</dbReference>
<comment type="similarity">
    <text evidence="3">Belongs to the phosphoglycerate mutase family.</text>
</comment>
<dbReference type="GO" id="GO:0045820">
    <property type="term" value="P:negative regulation of glycolytic process"/>
    <property type="evidence" value="ECO:0007669"/>
    <property type="project" value="TreeGrafter"/>
</dbReference>
<dbReference type="PANTHER" id="PTHR46517">
    <property type="entry name" value="FRUCTOSE-2,6-BISPHOSPHATASE TIGAR"/>
    <property type="match status" value="1"/>
</dbReference>
<dbReference type="STRING" id="48709.A0A1D2NK30"/>
<reference evidence="8 9" key="1">
    <citation type="journal article" date="2016" name="Genome Biol. Evol.">
        <title>Gene Family Evolution Reflects Adaptation to Soil Environmental Stressors in the Genome of the Collembolan Orchesella cincta.</title>
        <authorList>
            <person name="Faddeeva-Vakhrusheva A."/>
            <person name="Derks M.F."/>
            <person name="Anvar S.Y."/>
            <person name="Agamennone V."/>
            <person name="Suring W."/>
            <person name="Smit S."/>
            <person name="van Straalen N.M."/>
            <person name="Roelofs D."/>
        </authorList>
    </citation>
    <scope>NUCLEOTIDE SEQUENCE [LARGE SCALE GENOMIC DNA]</scope>
    <source>
        <tissue evidence="8">Mixed pool</tissue>
    </source>
</reference>
<sequence>MNGVSKVQVHKSTIYLVRHGESQANVSQINMKPEEDVLTEKGRTQADLLGKHLKDVVFTKAFASSYARSQDTANFILTNSNMAVKPELKYDARIRERELGDFVGRPAKDAFMALFAAVKQGTPLLKFEIPGAETTQEFDGRIESFVDDLFDELRQSTQPETVLIVSHGLTILRLLARLREPSKGLELNSWCFNSASTPMTNTSYHIFTIQVPPKECEDKICLDFLKFNEKCHLEPLGESNVDHGESLASAFTKLKQTDASANCAMQ</sequence>
<feature type="binding site" evidence="7">
    <location>
        <position position="68"/>
    </location>
    <ligand>
        <name>substrate</name>
    </ligand>
</feature>
<dbReference type="GO" id="GO:0043456">
    <property type="term" value="P:regulation of pentose-phosphate shunt"/>
    <property type="evidence" value="ECO:0007669"/>
    <property type="project" value="TreeGrafter"/>
</dbReference>
<evidence type="ECO:0000313" key="9">
    <source>
        <dbReference type="Proteomes" id="UP000094527"/>
    </source>
</evidence>
<comment type="catalytic activity">
    <reaction evidence="1">
        <text>beta-D-fructose 2,6-bisphosphate + H2O = beta-D-fructose 6-phosphate + phosphate</text>
        <dbReference type="Rhea" id="RHEA:17289"/>
        <dbReference type="ChEBI" id="CHEBI:15377"/>
        <dbReference type="ChEBI" id="CHEBI:43474"/>
        <dbReference type="ChEBI" id="CHEBI:57634"/>
        <dbReference type="ChEBI" id="CHEBI:58579"/>
        <dbReference type="EC" id="3.1.3.46"/>
    </reaction>
</comment>
<dbReference type="Pfam" id="PF00300">
    <property type="entry name" value="His_Phos_1"/>
    <property type="match status" value="1"/>
</dbReference>
<dbReference type="EMBL" id="LJIJ01000021">
    <property type="protein sequence ID" value="ODN05579.1"/>
    <property type="molecule type" value="Genomic_DNA"/>
</dbReference>
<protein>
    <recommendedName>
        <fullName evidence="4">Fructose-2,6-bisphosphatase TIGAR</fullName>
    </recommendedName>
    <alternativeName>
        <fullName evidence="5">TP53-induced glycolysis and apoptosis regulator</fullName>
    </alternativeName>
</protein>
<dbReference type="Proteomes" id="UP000094527">
    <property type="component" value="Unassembled WGS sequence"/>
</dbReference>
<dbReference type="InterPro" id="IPR029033">
    <property type="entry name" value="His_PPase_superfam"/>
</dbReference>
<evidence type="ECO:0000256" key="6">
    <source>
        <dbReference type="PIRSR" id="PIRSR613078-1"/>
    </source>
</evidence>
<proteinExistence type="inferred from homology"/>
<comment type="caution">
    <text evidence="8">The sequence shown here is derived from an EMBL/GenBank/DDBJ whole genome shotgun (WGS) entry which is preliminary data.</text>
</comment>
<evidence type="ECO:0000256" key="1">
    <source>
        <dbReference type="ARBA" id="ARBA00000464"/>
    </source>
</evidence>
<dbReference type="GO" id="GO:0005829">
    <property type="term" value="C:cytosol"/>
    <property type="evidence" value="ECO:0007669"/>
    <property type="project" value="TreeGrafter"/>
</dbReference>
<dbReference type="InterPro" id="IPR013078">
    <property type="entry name" value="His_Pase_superF_clade-1"/>
</dbReference>
<dbReference type="AlphaFoldDB" id="A0A1D2NK30"/>
<keyword evidence="9" id="KW-1185">Reference proteome</keyword>
<evidence type="ECO:0000256" key="3">
    <source>
        <dbReference type="ARBA" id="ARBA00038362"/>
    </source>
</evidence>
<dbReference type="InterPro" id="IPR051695">
    <property type="entry name" value="Phosphoglycerate_Mutase"/>
</dbReference>
<dbReference type="SMART" id="SM00855">
    <property type="entry name" value="PGAM"/>
    <property type="match status" value="1"/>
</dbReference>
<dbReference type="GO" id="GO:0004331">
    <property type="term" value="F:fructose-2,6-bisphosphate 2-phosphatase activity"/>
    <property type="evidence" value="ECO:0007669"/>
    <property type="project" value="UniProtKB-EC"/>
</dbReference>
<evidence type="ECO:0000256" key="2">
    <source>
        <dbReference type="ARBA" id="ARBA00022801"/>
    </source>
</evidence>
<evidence type="ECO:0000256" key="5">
    <source>
        <dbReference type="ARBA" id="ARBA00042275"/>
    </source>
</evidence>
<dbReference type="SUPFAM" id="SSF53254">
    <property type="entry name" value="Phosphoglycerate mutase-like"/>
    <property type="match status" value="1"/>
</dbReference>